<dbReference type="GO" id="GO:0007165">
    <property type="term" value="P:signal transduction"/>
    <property type="evidence" value="ECO:0007669"/>
    <property type="project" value="TreeGrafter"/>
</dbReference>
<dbReference type="Proteomes" id="UP000186817">
    <property type="component" value="Unassembled WGS sequence"/>
</dbReference>
<dbReference type="OMA" id="HYVESHY"/>
<evidence type="ECO:0000259" key="9">
    <source>
        <dbReference type="Pfam" id="PF10074"/>
    </source>
</evidence>
<protein>
    <submittedName>
        <fullName evidence="10">Isovaleryl-homoserine lactone synthase</fullName>
    </submittedName>
</protein>
<feature type="domain" description="Transcription factor LuxR-like autoinducer-binding" evidence="8">
    <location>
        <begin position="3"/>
        <end position="109"/>
    </location>
</feature>
<dbReference type="InterPro" id="IPR005143">
    <property type="entry name" value="TF_LuxR_autoind-bd_dom"/>
</dbReference>
<dbReference type="EMBL" id="LSRX01002945">
    <property type="protein sequence ID" value="OLP74981.1"/>
    <property type="molecule type" value="Genomic_DNA"/>
</dbReference>
<dbReference type="AlphaFoldDB" id="A0A1Q9BWC5"/>
<accession>A0A1Q9BWC5</accession>
<dbReference type="InterPro" id="IPR016181">
    <property type="entry name" value="Acyl_CoA_acyltransferase"/>
</dbReference>
<keyword evidence="11" id="KW-1185">Reference proteome</keyword>
<dbReference type="Pfam" id="PF03472">
    <property type="entry name" value="Autoind_bind"/>
    <property type="match status" value="1"/>
</dbReference>
<evidence type="ECO:0000256" key="1">
    <source>
        <dbReference type="ARBA" id="ARBA00022654"/>
    </source>
</evidence>
<evidence type="ECO:0000313" key="11">
    <source>
        <dbReference type="Proteomes" id="UP000186817"/>
    </source>
</evidence>
<name>A0A1Q9BWC5_SYMMI</name>
<dbReference type="Pfam" id="PF00765">
    <property type="entry name" value="Autoind_synth"/>
    <property type="match status" value="1"/>
</dbReference>
<dbReference type="GO" id="GO:0016740">
    <property type="term" value="F:transferase activity"/>
    <property type="evidence" value="ECO:0007669"/>
    <property type="project" value="UniProtKB-KW"/>
</dbReference>
<dbReference type="InterPro" id="IPR018754">
    <property type="entry name" value="RovC-like_DNA-bd"/>
</dbReference>
<dbReference type="Gene3D" id="3.30.450.80">
    <property type="entry name" value="Transcription factor LuxR-like, autoinducer-binding domain"/>
    <property type="match status" value="1"/>
</dbReference>
<feature type="non-terminal residue" evidence="10">
    <location>
        <position position="1"/>
    </location>
</feature>
<dbReference type="GO" id="GO:0009372">
    <property type="term" value="P:quorum sensing"/>
    <property type="evidence" value="ECO:0007669"/>
    <property type="project" value="UniProtKB-KW"/>
</dbReference>
<dbReference type="SUPFAM" id="SSF55729">
    <property type="entry name" value="Acyl-CoA N-acyltransferases (Nat)"/>
    <property type="match status" value="1"/>
</dbReference>
<sequence>EHILANGWPEDWYQHYLARGHYRFDPCVARCRRASDPFLWSDIPRRDLDNRARTVMDEAIEFGLRQGVCVPVHAPFSPPLVVSASGKTRDLEPGAADVIGLLARHALQSVGRLRSEMRCFKKPVLSQREQEILCWVACGKTAWEISRNMGSRGCAMFHVHIVDRSNRSAYSTYVEQLFRLRHEIYVGERGWSDLERADGREIDAFDTDDAVYLLGLDSEKGVVAGSRLVPSLKPHLLSDVFPQLAPHGVPRAGRIFEWTRIFVVPGLRCPGQPCLAAGIIYCGIVEFCLKTKVSKLSVVCEPYWFDRLARLGWRPQRLGPPILHHGEPIVGLVLDMSPAALARTRQVYAIDRQAGILPVEAVPADRASPANVFDLLSVPHQITILRSRDGEHVLICDGPHSLRLDVVSGSLLKGPVQLAYCLSGFSGVDAKVATLRRFLALERLGRLPSTLFSANRKANRWSMILQAHDGLQAGASQREIATALFGKERVDADWEAGYLRTRIQRLVRSADKMIRGGGYRMLLQ</sequence>
<evidence type="ECO:0000256" key="2">
    <source>
        <dbReference type="ARBA" id="ARBA00022679"/>
    </source>
</evidence>
<keyword evidence="7" id="KW-0804">Transcription</keyword>
<dbReference type="SUPFAM" id="SSF75516">
    <property type="entry name" value="Pheromone-binding domain of LuxR-like quorum-sensing transcription factors"/>
    <property type="match status" value="1"/>
</dbReference>
<keyword evidence="1" id="KW-0673">Quorum sensing</keyword>
<keyword evidence="3" id="KW-0949">S-adenosyl-L-methionine</keyword>
<dbReference type="PANTHER" id="PTHR39322:SF1">
    <property type="entry name" value="ISOVALERYL-HOMOSERINE LACTONE SYNTHASE"/>
    <property type="match status" value="1"/>
</dbReference>
<keyword evidence="4" id="KW-0071">Autoinducer synthesis</keyword>
<evidence type="ECO:0000259" key="8">
    <source>
        <dbReference type="Pfam" id="PF03472"/>
    </source>
</evidence>
<keyword evidence="5" id="KW-0805">Transcription regulation</keyword>
<dbReference type="Gene3D" id="3.40.630.30">
    <property type="match status" value="1"/>
</dbReference>
<gene>
    <name evidence="10" type="primary">bjaI</name>
    <name evidence="10" type="ORF">AK812_SmicGene45312</name>
</gene>
<keyword evidence="2" id="KW-0808">Transferase</keyword>
<dbReference type="OrthoDB" id="10671052at2759"/>
<proteinExistence type="predicted"/>
<evidence type="ECO:0000313" key="10">
    <source>
        <dbReference type="EMBL" id="OLP74981.1"/>
    </source>
</evidence>
<evidence type="ECO:0000256" key="6">
    <source>
        <dbReference type="ARBA" id="ARBA00023125"/>
    </source>
</evidence>
<evidence type="ECO:0000256" key="4">
    <source>
        <dbReference type="ARBA" id="ARBA00022929"/>
    </source>
</evidence>
<dbReference type="InterPro" id="IPR001690">
    <property type="entry name" value="Autoind_synthase"/>
</dbReference>
<comment type="caution">
    <text evidence="10">The sequence shown here is derived from an EMBL/GenBank/DDBJ whole genome shotgun (WGS) entry which is preliminary data.</text>
</comment>
<feature type="domain" description="T6SS Transcription factor RovC-like DNA binding" evidence="9">
    <location>
        <begin position="432"/>
        <end position="524"/>
    </location>
</feature>
<keyword evidence="6" id="KW-0238">DNA-binding</keyword>
<organism evidence="10 11">
    <name type="scientific">Symbiodinium microadriaticum</name>
    <name type="common">Dinoflagellate</name>
    <name type="synonym">Zooxanthella microadriatica</name>
    <dbReference type="NCBI Taxonomy" id="2951"/>
    <lineage>
        <taxon>Eukaryota</taxon>
        <taxon>Sar</taxon>
        <taxon>Alveolata</taxon>
        <taxon>Dinophyceae</taxon>
        <taxon>Suessiales</taxon>
        <taxon>Symbiodiniaceae</taxon>
        <taxon>Symbiodinium</taxon>
    </lineage>
</organism>
<dbReference type="GO" id="GO:0003677">
    <property type="term" value="F:DNA binding"/>
    <property type="evidence" value="ECO:0007669"/>
    <property type="project" value="UniProtKB-KW"/>
</dbReference>
<dbReference type="Pfam" id="PF10074">
    <property type="entry name" value="RovC_DNA-bd"/>
    <property type="match status" value="1"/>
</dbReference>
<evidence type="ECO:0000256" key="5">
    <source>
        <dbReference type="ARBA" id="ARBA00023015"/>
    </source>
</evidence>
<dbReference type="PRINTS" id="PR01549">
    <property type="entry name" value="AUTOINDCRSYN"/>
</dbReference>
<dbReference type="InterPro" id="IPR036693">
    <property type="entry name" value="TF_LuxR_autoind-bd_dom_sf"/>
</dbReference>
<evidence type="ECO:0000256" key="7">
    <source>
        <dbReference type="ARBA" id="ARBA00023163"/>
    </source>
</evidence>
<evidence type="ECO:0000256" key="3">
    <source>
        <dbReference type="ARBA" id="ARBA00022691"/>
    </source>
</evidence>
<dbReference type="PANTHER" id="PTHR39322">
    <property type="entry name" value="ACYL-HOMOSERINE-LACTONE SYNTHASE"/>
    <property type="match status" value="1"/>
</dbReference>
<reference evidence="10 11" key="1">
    <citation type="submission" date="2016-02" db="EMBL/GenBank/DDBJ databases">
        <title>Genome analysis of coral dinoflagellate symbionts highlights evolutionary adaptations to a symbiotic lifestyle.</title>
        <authorList>
            <person name="Aranda M."/>
            <person name="Li Y."/>
            <person name="Liew Y.J."/>
            <person name="Baumgarten S."/>
            <person name="Simakov O."/>
            <person name="Wilson M."/>
            <person name="Piel J."/>
            <person name="Ashoor H."/>
            <person name="Bougouffa S."/>
            <person name="Bajic V.B."/>
            <person name="Ryu T."/>
            <person name="Ravasi T."/>
            <person name="Bayer T."/>
            <person name="Micklem G."/>
            <person name="Kim H."/>
            <person name="Bhak J."/>
            <person name="Lajeunesse T.C."/>
            <person name="Voolstra C.R."/>
        </authorList>
    </citation>
    <scope>NUCLEOTIDE SEQUENCE [LARGE SCALE GENOMIC DNA]</scope>
    <source>
        <strain evidence="10 11">CCMP2467</strain>
    </source>
</reference>
<dbReference type="PROSITE" id="PS51187">
    <property type="entry name" value="AUTOINDUCER_SYNTH_2"/>
    <property type="match status" value="1"/>
</dbReference>